<keyword evidence="2" id="KW-1133">Transmembrane helix</keyword>
<evidence type="ECO:0000313" key="6">
    <source>
        <dbReference type="EMBL" id="UUI74859.1"/>
    </source>
</evidence>
<gene>
    <name evidence="6" type="ORF">NP064_13890</name>
</gene>
<keyword evidence="3" id="KW-0732">Signal</keyword>
<feature type="domain" description="DUF5979" evidence="5">
    <location>
        <begin position="1889"/>
        <end position="2005"/>
    </location>
</feature>
<evidence type="ECO:0000259" key="5">
    <source>
        <dbReference type="Pfam" id="PF19407"/>
    </source>
</evidence>
<protein>
    <submittedName>
        <fullName evidence="6">DUF5979 domain-containing protein</fullName>
    </submittedName>
</protein>
<organism evidence="6 7">
    <name type="scientific">Cellulomonas chengniuliangii</name>
    <dbReference type="NCBI Taxonomy" id="2968084"/>
    <lineage>
        <taxon>Bacteria</taxon>
        <taxon>Bacillati</taxon>
        <taxon>Actinomycetota</taxon>
        <taxon>Actinomycetes</taxon>
        <taxon>Micrococcales</taxon>
        <taxon>Cellulomonadaceae</taxon>
        <taxon>Cellulomonas</taxon>
    </lineage>
</organism>
<dbReference type="PANTHER" id="PTHR34819">
    <property type="entry name" value="LARGE CYSTEINE-RICH PERIPLASMIC PROTEIN OMCB"/>
    <property type="match status" value="1"/>
</dbReference>
<proteinExistence type="predicted"/>
<evidence type="ECO:0000313" key="7">
    <source>
        <dbReference type="Proteomes" id="UP001316189"/>
    </source>
</evidence>
<feature type="region of interest" description="Disordered" evidence="1">
    <location>
        <begin position="1423"/>
        <end position="1444"/>
    </location>
</feature>
<dbReference type="EMBL" id="CP101988">
    <property type="protein sequence ID" value="UUI74859.1"/>
    <property type="molecule type" value="Genomic_DNA"/>
</dbReference>
<dbReference type="InterPro" id="IPR001434">
    <property type="entry name" value="OmcB-like_DUF11"/>
</dbReference>
<dbReference type="RefSeq" id="WP_227570274.1">
    <property type="nucleotide sequence ID" value="NZ_CP101988.1"/>
</dbReference>
<dbReference type="PANTHER" id="PTHR34819:SF5">
    <property type="entry name" value="CONSERVED REPEAT DOMAIN PROTEIN"/>
    <property type="match status" value="1"/>
</dbReference>
<evidence type="ECO:0000256" key="2">
    <source>
        <dbReference type="SAM" id="Phobius"/>
    </source>
</evidence>
<evidence type="ECO:0000259" key="4">
    <source>
        <dbReference type="Pfam" id="PF01345"/>
    </source>
</evidence>
<feature type="transmembrane region" description="Helical" evidence="2">
    <location>
        <begin position="2552"/>
        <end position="2573"/>
    </location>
</feature>
<dbReference type="Gene3D" id="2.60.40.1140">
    <property type="entry name" value="Collagen-binding surface protein Cna, B-type domain"/>
    <property type="match status" value="1"/>
</dbReference>
<reference evidence="6 7" key="1">
    <citation type="submission" date="2022-07" db="EMBL/GenBank/DDBJ databases">
        <title>Novel species in genus cellulomonas.</title>
        <authorList>
            <person name="Ye L."/>
        </authorList>
    </citation>
    <scope>NUCLEOTIDE SEQUENCE [LARGE SCALE GENOMIC DNA]</scope>
    <source>
        <strain evidence="7">zg-Y338</strain>
    </source>
</reference>
<feature type="chain" id="PRO_5045700622" evidence="3">
    <location>
        <begin position="40"/>
        <end position="2580"/>
    </location>
</feature>
<keyword evidence="7" id="KW-1185">Reference proteome</keyword>
<feature type="signal peptide" evidence="3">
    <location>
        <begin position="1"/>
        <end position="39"/>
    </location>
</feature>
<dbReference type="Proteomes" id="UP001316189">
    <property type="component" value="Chromosome"/>
</dbReference>
<dbReference type="InterPro" id="IPR046022">
    <property type="entry name" value="DUF5979"/>
</dbReference>
<feature type="domain" description="DUF5979" evidence="5">
    <location>
        <begin position="2009"/>
        <end position="2112"/>
    </location>
</feature>
<dbReference type="Pfam" id="PF01345">
    <property type="entry name" value="DUF11"/>
    <property type="match status" value="2"/>
</dbReference>
<evidence type="ECO:0000256" key="3">
    <source>
        <dbReference type="SAM" id="SignalP"/>
    </source>
</evidence>
<feature type="domain" description="DUF11" evidence="4">
    <location>
        <begin position="2115"/>
        <end position="2236"/>
    </location>
</feature>
<dbReference type="Gene3D" id="2.60.40.740">
    <property type="match status" value="1"/>
</dbReference>
<feature type="domain" description="DUF11" evidence="4">
    <location>
        <begin position="2402"/>
        <end position="2527"/>
    </location>
</feature>
<name>A0ABY5KYY5_9CELL</name>
<evidence type="ECO:0000256" key="1">
    <source>
        <dbReference type="SAM" id="MobiDB-lite"/>
    </source>
</evidence>
<dbReference type="NCBIfam" id="TIGR01451">
    <property type="entry name" value="B_ant_repeat"/>
    <property type="match status" value="2"/>
</dbReference>
<keyword evidence="2" id="KW-0812">Transmembrane</keyword>
<accession>A0ABY5KYY5</accession>
<dbReference type="Pfam" id="PF19407">
    <property type="entry name" value="DUF5979"/>
    <property type="match status" value="2"/>
</dbReference>
<dbReference type="InterPro" id="IPR047589">
    <property type="entry name" value="DUF11_rpt"/>
</dbReference>
<dbReference type="InterPro" id="IPR051172">
    <property type="entry name" value="Chlamydia_OmcB"/>
</dbReference>
<keyword evidence="2" id="KW-0472">Membrane</keyword>
<sequence>MPRHFAARHPHRRTVVSRARSRVAAVVATLALAATSVLAGVVPAVGAPGDPGWNEMFLAKTVSKPVVAVDEVFSFELAFDCKSNVNSCEDAVLVDTLPAGLELVRVDPLSANIPATVRTQGNTVTVTFTKALEHPNTTGSIGLFEGATGSVRVYARFLPRDANEGDLTVTNTASLTASNRGARTSSAEVTVDVVPTPKATATKSWASAVAGPGPGAADEIAQPGAAKQVTLGFANASNFAASSLVVTEPSDPSRTAARSAFDVLDLASLTGADVTWPDGAVDVTVVAYVGGTPHTTGAFARAATTATTDLLAGLPGGVTAADVTGLRLEFSGAMPTGARGALAVSTTQRATPRSGGALAGTVQNSISVVASGAVDGAEHTSPAASAADAFMLVRAELAATSAKTAFSPAQLPLAGATSTVTIRGTSTANVQVQGLTLTDPAAGSTGFFGASGVLIEGFGTDGAGAGVVWPSGATSARLEVTTSAGTHDATATTAHTLPSLGDLGVASWGDVTGFSITFAGPIPVGASAAVPYRVQAGPSATVTAAGSPLTNCVSASTSAAGETSVPSTPACAVLTLVDPTVAATGSKRLTSTNVSTAPGTTTTAVLAATARMGGPTGGNARPSSLVLTEQRVAGDAGSERWWEVFGPTAVAATPVASGDVLTAEVLVGGVWTAVHTATGPTTVELDLQDAVADAGLSGPVTGVRLVVTRAAGFEDGATVRANLTFAVRPGTSFGAEQVTNCVVPSAALGSRSANGAQACATLTGVVLPGGGQAHPLTKQAKSTVVEGAVDAAGQRTVDLRWSTNGAGDLARVEVSDMAQTTTGDGIDGSDSFWDVFDIERVAPITSGAAAQGSSAWDPYLVFDRVAAVELWDGTTWRRLANDPCAVEAACTGSFPGVTLTTADRAAAWAVRLVYVARPASERAATLAALVAAGDWRAAIAPSETGVAAVPAGDTIRGIRLQAQLRDTLRSDSTLPVNDARSYNACAAGAVVSPPLPACVGQVVNDGLVRGGPSAGSMTPVGPGVAGNLPDERTVTILPMALAVQTTKSWLRADAYGQMPQDLALPGAGTPEIEYPHATLALTATNATASSAVDRLTITEPAALGAAGSNPFDRFTVTGIAAVAPTGADPARTVYRVDTGSGLVAVPVGSLTPAFLADAVRVEVEFNGRIAPGATGALTLDTRLRSTVRGAGDPVTATAPGAPVANTALATATDGRVCVDSTAGATRNEQVSPCVLEPATAQASDALTISAPSTDVEVTKDISRATIDRDLAAAQAFDVRLTVQNVGNSPATALALTDAASMPAADAVTGAQPAEHASGPFYDAVTLTGATVTTLPTGAQQMRLDVLVGSTFTADGTDLSVTGGTWATGAPVPAATGALALPGGTAWADVVGVRVVFLGSALASPGQVGRVTLGAVLRDELRSGGAPSATGGVPAAMNDSTPNPGEAVVGRVGDTVTGRADAGSLPSTVRTATDDLSVRAGRIAVEVSKTPTGSVKPGSIVAFTLSSTHTGTADLPDPVLTDHLPTDGIGQVLSLDTTETGLVAGSGNSPWGVELVGPGENLLGDPQALRYNPGETAVTIDGVVVPAHSVVVTWQPGAVLLPGQTIKVTLPLAVRSSALGATTNTLGFGSTSTTRYVEDSTCTATGAGTRSYAGADRSCRVAVPLNVTSSGAFTSRKDVRAWPTDLGAMDTRPTASTCAADADGYVAYPCAAVVQPGGLMRWRTSVTAGNVPATSLVLVDVLPHRGDVGEETGLPRNTDWRPTWDGVAPALDGAPAGTTLTVLHATAADPAITYTSTPDATWSATPPADPTTLTGFKLVLGFTGVTGGQMPAGSTVRAAWTMRAPTDLSGDAWQGAVAWNTFGYQGVSDDTYTTQPRKAGVVFPEGSLGVSKTMRDDTGLGLLPSSVDVLVTCTVPTDPTDPAGARSPVVLPGGGVVTLDAANGWEGQVDHVPGGATCVVTEPDRQGASSTTFTPAGADPSASAPIEVLAGETAADNHVTVANVYEATSLTVTKQSDGASGALATSTFDLTLVCALAGSPLTLPAADAAFTLRSGDRRTVDDLPVGAECVVTETSSHGATIGYRVGGVVQAGDGTLTLGADAADNVVGIENAFSELDVSKAATVTSAQAGDTFDYTLTVANTGPAPTGDVRLTDRLPAELAVAAVTAPAPWACTVDPTDPADPAAGETVSCAYGSGATLAAGATAPVVTVTVGVAAGIAVDELVNVATVRWTDTGSPNPAPPVREDDDVVRVPVRRIVAASAPTCVADARWLDVDLDLRNIDAATTPVTLTWFADADQDGAPDGAAVHVETIPAGGDLSTRLLWPGTTVDQDGAALTQPGMRVVRAGETPTWQNLVLDPALATSTLRGGVLVGVDAGTAAATTLLAVYPATGVGCDLVRAPGLGLTKTASIDRAGPNREFEYTLAVHNTGLGTTDDVTLTDQVPSGLRVTEVRVAGAATVDGPTWFPCTVTGRDASGFGGLVTCVLDGWLAPRSSAPVVTLAVQASSSPETGRLVNTAGVVWTDPADPAALRSSGTGTAAVQMSSVLATTGAALAQAAIASALLVGLGVLAVTFSRRRRTT</sequence>